<dbReference type="RefSeq" id="WP_380705228.1">
    <property type="nucleotide sequence ID" value="NZ_JBHSAP010000015.1"/>
</dbReference>
<dbReference type="Gene3D" id="3.30.230.30">
    <property type="entry name" value="Impact, N-terminal domain"/>
    <property type="match status" value="1"/>
</dbReference>
<evidence type="ECO:0000259" key="3">
    <source>
        <dbReference type="Pfam" id="PF09186"/>
    </source>
</evidence>
<dbReference type="PANTHER" id="PTHR16301">
    <property type="entry name" value="IMPACT-RELATED"/>
    <property type="match status" value="1"/>
</dbReference>
<organism evidence="4 5">
    <name type="scientific">Salinithrix halophila</name>
    <dbReference type="NCBI Taxonomy" id="1485204"/>
    <lineage>
        <taxon>Bacteria</taxon>
        <taxon>Bacillati</taxon>
        <taxon>Bacillota</taxon>
        <taxon>Bacilli</taxon>
        <taxon>Bacillales</taxon>
        <taxon>Thermoactinomycetaceae</taxon>
        <taxon>Salinithrix</taxon>
    </lineage>
</organism>
<dbReference type="SUPFAM" id="SSF54211">
    <property type="entry name" value="Ribosomal protein S5 domain 2-like"/>
    <property type="match status" value="1"/>
</dbReference>
<dbReference type="EMBL" id="JBHSAP010000015">
    <property type="protein sequence ID" value="MFC4077409.1"/>
    <property type="molecule type" value="Genomic_DNA"/>
</dbReference>
<proteinExistence type="inferred from homology"/>
<dbReference type="InterPro" id="IPR001498">
    <property type="entry name" value="Impact_N"/>
</dbReference>
<dbReference type="Proteomes" id="UP001595843">
    <property type="component" value="Unassembled WGS sequence"/>
</dbReference>
<accession>A0ABV8JJ86</accession>
<dbReference type="InterPro" id="IPR020568">
    <property type="entry name" value="Ribosomal_Su5_D2-typ_SF"/>
</dbReference>
<gene>
    <name evidence="4" type="ORF">ACFOUO_11420</name>
</gene>
<sequence length="212" mass="23626">MTKPIAYTTVKGYGETEISIQRSRFIAYINRVDTEEEAVDFVQKIAKKHWDATHNCYAYIVQGENEVQRSSDDGEPAGTAGRPILEVIKSRELTNTAIVITRYFGGIKLGAGGLIRAYSSSASAGLDNTGLVDWNLQRKLTVTVDYPSMGKVEHALRQSGFELEKTRFTEVVTFPLWVPEGSVQAILDMVAEQTSGSGLVHFHEREHRPHPR</sequence>
<evidence type="ECO:0000313" key="5">
    <source>
        <dbReference type="Proteomes" id="UP001595843"/>
    </source>
</evidence>
<evidence type="ECO:0000259" key="2">
    <source>
        <dbReference type="Pfam" id="PF01205"/>
    </source>
</evidence>
<name>A0ABV8JJ86_9BACL</name>
<dbReference type="InterPro" id="IPR020569">
    <property type="entry name" value="UPF0029_Impact_CS"/>
</dbReference>
<dbReference type="InterPro" id="IPR015269">
    <property type="entry name" value="UPF0029_Impact_C"/>
</dbReference>
<dbReference type="InterPro" id="IPR035647">
    <property type="entry name" value="EFG_III/V"/>
</dbReference>
<evidence type="ECO:0000256" key="1">
    <source>
        <dbReference type="ARBA" id="ARBA00007665"/>
    </source>
</evidence>
<keyword evidence="5" id="KW-1185">Reference proteome</keyword>
<dbReference type="Gene3D" id="3.30.70.240">
    <property type="match status" value="1"/>
</dbReference>
<dbReference type="SUPFAM" id="SSF54980">
    <property type="entry name" value="EF-G C-terminal domain-like"/>
    <property type="match status" value="1"/>
</dbReference>
<dbReference type="InterPro" id="IPR015796">
    <property type="entry name" value="Impact_YigZ-like"/>
</dbReference>
<comment type="caution">
    <text evidence="4">The sequence shown here is derived from an EMBL/GenBank/DDBJ whole genome shotgun (WGS) entry which is preliminary data.</text>
</comment>
<dbReference type="NCBIfam" id="TIGR00257">
    <property type="entry name" value="IMPACT_YIGZ"/>
    <property type="match status" value="1"/>
</dbReference>
<dbReference type="InterPro" id="IPR036956">
    <property type="entry name" value="Impact_N_sf"/>
</dbReference>
<dbReference type="InterPro" id="IPR023582">
    <property type="entry name" value="Impact"/>
</dbReference>
<dbReference type="Pfam" id="PF09186">
    <property type="entry name" value="DUF1949"/>
    <property type="match status" value="1"/>
</dbReference>
<dbReference type="PANTHER" id="PTHR16301:SF20">
    <property type="entry name" value="IMPACT FAMILY MEMBER YIGZ"/>
    <property type="match status" value="1"/>
</dbReference>
<dbReference type="PROSITE" id="PS00910">
    <property type="entry name" value="UPF0029"/>
    <property type="match status" value="1"/>
</dbReference>
<reference evidence="5" key="1">
    <citation type="journal article" date="2019" name="Int. J. Syst. Evol. Microbiol.">
        <title>The Global Catalogue of Microorganisms (GCM) 10K type strain sequencing project: providing services to taxonomists for standard genome sequencing and annotation.</title>
        <authorList>
            <consortium name="The Broad Institute Genomics Platform"/>
            <consortium name="The Broad Institute Genome Sequencing Center for Infectious Disease"/>
            <person name="Wu L."/>
            <person name="Ma J."/>
        </authorList>
    </citation>
    <scope>NUCLEOTIDE SEQUENCE [LARGE SCALE GENOMIC DNA]</scope>
    <source>
        <strain evidence="5">IBRC-M 10813</strain>
    </source>
</reference>
<feature type="domain" description="Impact N-terminal" evidence="2">
    <location>
        <begin position="22"/>
        <end position="124"/>
    </location>
</feature>
<protein>
    <submittedName>
        <fullName evidence="4">YigZ family protein</fullName>
    </submittedName>
</protein>
<comment type="similarity">
    <text evidence="1">Belongs to the IMPACT family.</text>
</comment>
<dbReference type="Pfam" id="PF01205">
    <property type="entry name" value="Impact_N"/>
    <property type="match status" value="1"/>
</dbReference>
<evidence type="ECO:0000313" key="4">
    <source>
        <dbReference type="EMBL" id="MFC4077409.1"/>
    </source>
</evidence>
<feature type="domain" description="UPF0029" evidence="3">
    <location>
        <begin position="142"/>
        <end position="196"/>
    </location>
</feature>